<evidence type="ECO:0000313" key="2">
    <source>
        <dbReference type="EMBL" id="TQN47490.1"/>
    </source>
</evidence>
<protein>
    <submittedName>
        <fullName evidence="2">Uncharacterized protein</fullName>
    </submittedName>
</protein>
<evidence type="ECO:0000256" key="1">
    <source>
        <dbReference type="SAM" id="Phobius"/>
    </source>
</evidence>
<dbReference type="EMBL" id="VFQF01000001">
    <property type="protein sequence ID" value="TQN47490.1"/>
    <property type="molecule type" value="Genomic_DNA"/>
</dbReference>
<feature type="transmembrane region" description="Helical" evidence="1">
    <location>
        <begin position="521"/>
        <end position="539"/>
    </location>
</feature>
<evidence type="ECO:0000313" key="3">
    <source>
        <dbReference type="Proteomes" id="UP000320085"/>
    </source>
</evidence>
<gene>
    <name evidence="2" type="ORF">FHX52_0592</name>
</gene>
<sequence>MTEAAGLADDLALLRAHEPVLRLTQGEYFVPVAVDAYVAGASLVGNEAGTSEVLAVPGSLTLDELARRGAAHDGPGLSLSGLTEPDSWWGRVRRLLPGRRPSFRPGSRLAQVGLLGRTIDTVSRASLLLRGSVPGGSAATAYAVQRERLSPDRPTYYGRVVRSDDWIVCQYWFFYSFNNWRSGFSGVNEHEADWEQVTIYLDGTGAIDADGLPPARWVVFSAHDEVGDDLRRRWDDPDLSIVDGRHPVVFAGAGSHSGAYLPGDYLITIAPPSLGGVVPAVRRIAKIFAPWVRAAQSEGLGIPYVDYARGDGSAIGPQQEQAWNPVVIGEDTPWVRDYRGLWGHDTQDRLGGERGPAGPRYERDATVRASWGDPVGWAGLAKVAPGPGAEARLLAERIDDIDTQVLGLETEATQLHHTLTSRSAGLGPDSPAVRALAPDELTLSTLRMQAVHLRDERGRLERAARDGLPVASPHAHLSHRRTPITSSDRTRDRVLGFWSVVSTPIVLYLLSGLVAPDMTDRPVATVLVITFVLGVEAFARGYLGSYLLRLVALTVLLTLLVDVAENWQVVTSWVLLSAAVVVLLVNLRDVVRR</sequence>
<keyword evidence="1" id="KW-0472">Membrane</keyword>
<dbReference type="Proteomes" id="UP000320085">
    <property type="component" value="Unassembled WGS sequence"/>
</dbReference>
<organism evidence="2 3">
    <name type="scientific">Humibacillus xanthopallidus</name>
    <dbReference type="NCBI Taxonomy" id="412689"/>
    <lineage>
        <taxon>Bacteria</taxon>
        <taxon>Bacillati</taxon>
        <taxon>Actinomycetota</taxon>
        <taxon>Actinomycetes</taxon>
        <taxon>Micrococcales</taxon>
        <taxon>Intrasporangiaceae</taxon>
        <taxon>Humibacillus</taxon>
    </lineage>
</organism>
<dbReference type="RefSeq" id="WP_141819756.1">
    <property type="nucleotide sequence ID" value="NZ_BAAAQC010000005.1"/>
</dbReference>
<accession>A0A543PTV5</accession>
<proteinExistence type="predicted"/>
<keyword evidence="1" id="KW-1133">Transmembrane helix</keyword>
<feature type="transmembrane region" description="Helical" evidence="1">
    <location>
        <begin position="570"/>
        <end position="587"/>
    </location>
</feature>
<dbReference type="PANTHER" id="PTHR48174:SF5">
    <property type="entry name" value="VACUOLAR PROTEIN SORTING-ASSOCIATED PROTEIN 62"/>
    <property type="match status" value="1"/>
</dbReference>
<keyword evidence="1" id="KW-0812">Transmembrane</keyword>
<reference evidence="2 3" key="1">
    <citation type="submission" date="2019-06" db="EMBL/GenBank/DDBJ databases">
        <title>Sequencing the genomes of 1000 actinobacteria strains.</title>
        <authorList>
            <person name="Klenk H.-P."/>
        </authorList>
    </citation>
    <scope>NUCLEOTIDE SEQUENCE [LARGE SCALE GENOMIC DNA]</scope>
    <source>
        <strain evidence="2 3">DSM 21776</strain>
    </source>
</reference>
<feature type="transmembrane region" description="Helical" evidence="1">
    <location>
        <begin position="494"/>
        <end position="515"/>
    </location>
</feature>
<name>A0A543PTV5_9MICO</name>
<comment type="caution">
    <text evidence="2">The sequence shown here is derived from an EMBL/GenBank/DDBJ whole genome shotgun (WGS) entry which is preliminary data.</text>
</comment>
<dbReference type="PANTHER" id="PTHR48174">
    <property type="entry name" value="DUF946 FAMILY PROTEIN"/>
    <property type="match status" value="1"/>
</dbReference>
<dbReference type="AlphaFoldDB" id="A0A543PTV5"/>
<dbReference type="OrthoDB" id="144586at2"/>